<dbReference type="Proteomes" id="UP001623592">
    <property type="component" value="Unassembled WGS sequence"/>
</dbReference>
<dbReference type="Gene3D" id="1.20.58.220">
    <property type="entry name" value="Phosphate transport system protein phou homolog 2, domain 2"/>
    <property type="match status" value="1"/>
</dbReference>
<keyword evidence="1" id="KW-0963">Cytoplasm</keyword>
<comment type="caution">
    <text evidence="3">The sequence shown here is derived from an EMBL/GenBank/DDBJ whole genome shotgun (WGS) entry which is preliminary data.</text>
</comment>
<feature type="domain" description="PhoU" evidence="2">
    <location>
        <begin position="121"/>
        <end position="204"/>
    </location>
</feature>
<organism evidence="3 4">
    <name type="scientific">Clostridium neuense</name>
    <dbReference type="NCBI Taxonomy" id="1728934"/>
    <lineage>
        <taxon>Bacteria</taxon>
        <taxon>Bacillati</taxon>
        <taxon>Bacillota</taxon>
        <taxon>Clostridia</taxon>
        <taxon>Eubacteriales</taxon>
        <taxon>Clostridiaceae</taxon>
        <taxon>Clostridium</taxon>
    </lineage>
</organism>
<dbReference type="EMBL" id="JBJIAA010000004">
    <property type="protein sequence ID" value="MFL0249925.1"/>
    <property type="molecule type" value="Genomic_DNA"/>
</dbReference>
<dbReference type="Pfam" id="PF01895">
    <property type="entry name" value="PhoU"/>
    <property type="match status" value="2"/>
</dbReference>
<gene>
    <name evidence="3" type="primary">phoU</name>
    <name evidence="3" type="ORF">ACJDT4_05775</name>
</gene>
<comment type="subcellular location">
    <subcellularLocation>
        <location evidence="1">Cytoplasm</location>
    </subcellularLocation>
</comment>
<dbReference type="NCBIfam" id="TIGR02135">
    <property type="entry name" value="phoU_full"/>
    <property type="match status" value="1"/>
</dbReference>
<comment type="subunit">
    <text evidence="1">Homodimer.</text>
</comment>
<keyword evidence="1" id="KW-0813">Transport</keyword>
<sequence>MTRKVFDSHLEELHTDLLRMGSFVEKQMYECIEALVNQDIKVAEEIIKNDDIIDGMQKSIEDKAIKLTAMQQPIAADLRNIFTTIKIVTDLERMADHAVDIAKAIKRLKDEKYVKPLIDIPNMGNIVKNMIKGALDAYVDTNLDKAYEVCKMDDELDAIYKHVFSELLFMMRNDPKTINQATQFLFVCKYFERVGDRTTNICESTIYLITGEQVDLND</sequence>
<accession>A0ABW8TBX3</accession>
<dbReference type="RefSeq" id="WP_406786592.1">
    <property type="nucleotide sequence ID" value="NZ_JBJIAA010000004.1"/>
</dbReference>
<dbReference type="InterPro" id="IPR038078">
    <property type="entry name" value="PhoU-like_sf"/>
</dbReference>
<protein>
    <recommendedName>
        <fullName evidence="1">Phosphate-specific transport system accessory protein PhoU</fullName>
    </recommendedName>
</protein>
<dbReference type="PANTHER" id="PTHR42930">
    <property type="entry name" value="PHOSPHATE-SPECIFIC TRANSPORT SYSTEM ACCESSORY PROTEIN PHOU"/>
    <property type="match status" value="1"/>
</dbReference>
<evidence type="ECO:0000259" key="2">
    <source>
        <dbReference type="Pfam" id="PF01895"/>
    </source>
</evidence>
<evidence type="ECO:0000313" key="4">
    <source>
        <dbReference type="Proteomes" id="UP001623592"/>
    </source>
</evidence>
<evidence type="ECO:0000313" key="3">
    <source>
        <dbReference type="EMBL" id="MFL0249925.1"/>
    </source>
</evidence>
<dbReference type="InterPro" id="IPR026022">
    <property type="entry name" value="PhoU_dom"/>
</dbReference>
<keyword evidence="1" id="KW-0592">Phosphate transport</keyword>
<comment type="function">
    <text evidence="1">Plays a role in the regulation of phosphate uptake.</text>
</comment>
<comment type="similarity">
    <text evidence="1">Belongs to the PhoU family.</text>
</comment>
<proteinExistence type="inferred from homology"/>
<reference evidence="3 4" key="1">
    <citation type="submission" date="2024-11" db="EMBL/GenBank/DDBJ databases">
        <authorList>
            <person name="Heng Y.C."/>
            <person name="Lim A.C.H."/>
            <person name="Lee J.K.Y."/>
            <person name="Kittelmann S."/>
        </authorList>
    </citation>
    <scope>NUCLEOTIDE SEQUENCE [LARGE SCALE GENOMIC DNA]</scope>
    <source>
        <strain evidence="3 4">WILCCON 0114</strain>
    </source>
</reference>
<dbReference type="PANTHER" id="PTHR42930:SF3">
    <property type="entry name" value="PHOSPHATE-SPECIFIC TRANSPORT SYSTEM ACCESSORY PROTEIN PHOU"/>
    <property type="match status" value="1"/>
</dbReference>
<evidence type="ECO:0000256" key="1">
    <source>
        <dbReference type="PIRNR" id="PIRNR003107"/>
    </source>
</evidence>
<dbReference type="SUPFAM" id="SSF109755">
    <property type="entry name" value="PhoU-like"/>
    <property type="match status" value="1"/>
</dbReference>
<dbReference type="InterPro" id="IPR028366">
    <property type="entry name" value="PhoU"/>
</dbReference>
<dbReference type="PIRSF" id="PIRSF003107">
    <property type="entry name" value="PhoU"/>
    <property type="match status" value="1"/>
</dbReference>
<feature type="domain" description="PhoU" evidence="2">
    <location>
        <begin position="17"/>
        <end position="104"/>
    </location>
</feature>
<name>A0ABW8TBX3_9CLOT</name>
<keyword evidence="4" id="KW-1185">Reference proteome</keyword>